<evidence type="ECO:0000256" key="6">
    <source>
        <dbReference type="ARBA" id="ARBA00023136"/>
    </source>
</evidence>
<comment type="subcellular location">
    <subcellularLocation>
        <location evidence="1 7">Cell membrane</location>
        <topology evidence="1 7">Multi-pass membrane protein</topology>
    </subcellularLocation>
</comment>
<evidence type="ECO:0000313" key="9">
    <source>
        <dbReference type="EMBL" id="MBK1878524.1"/>
    </source>
</evidence>
<evidence type="ECO:0000256" key="3">
    <source>
        <dbReference type="ARBA" id="ARBA00022475"/>
    </source>
</evidence>
<feature type="transmembrane region" description="Helical" evidence="7">
    <location>
        <begin position="739"/>
        <end position="757"/>
    </location>
</feature>
<keyword evidence="10" id="KW-1185">Reference proteome</keyword>
<keyword evidence="4 7" id="KW-0812">Transmembrane</keyword>
<evidence type="ECO:0000256" key="7">
    <source>
        <dbReference type="RuleBase" id="RU363032"/>
    </source>
</evidence>
<feature type="transmembrane region" description="Helical" evidence="7">
    <location>
        <begin position="1064"/>
        <end position="1090"/>
    </location>
</feature>
<dbReference type="Gene3D" id="3.40.190.10">
    <property type="entry name" value="Periplasmic binding protein-like II"/>
    <property type="match status" value="1"/>
</dbReference>
<feature type="transmembrane region" description="Helical" evidence="7">
    <location>
        <begin position="1017"/>
        <end position="1044"/>
    </location>
</feature>
<protein>
    <submittedName>
        <fullName evidence="9">ABC transporter permease subunit</fullName>
    </submittedName>
</protein>
<dbReference type="Gene3D" id="3.10.105.10">
    <property type="entry name" value="Dipeptide-binding Protein, Domain 3"/>
    <property type="match status" value="1"/>
</dbReference>
<organism evidence="9 10">
    <name type="scientific">Pelagicoccus mobilis</name>
    <dbReference type="NCBI Taxonomy" id="415221"/>
    <lineage>
        <taxon>Bacteria</taxon>
        <taxon>Pseudomonadati</taxon>
        <taxon>Verrucomicrobiota</taxon>
        <taxon>Opitutia</taxon>
        <taxon>Puniceicoccales</taxon>
        <taxon>Pelagicoccaceae</taxon>
        <taxon>Pelagicoccus</taxon>
    </lineage>
</organism>
<dbReference type="InterPro" id="IPR000515">
    <property type="entry name" value="MetI-like"/>
</dbReference>
<keyword evidence="5 7" id="KW-1133">Transmembrane helix</keyword>
<reference evidence="9" key="1">
    <citation type="submission" date="2021-01" db="EMBL/GenBank/DDBJ databases">
        <title>Modified the classification status of verrucomicrobia.</title>
        <authorList>
            <person name="Feng X."/>
        </authorList>
    </citation>
    <scope>NUCLEOTIDE SEQUENCE</scope>
    <source>
        <strain evidence="9">KCTC 13126</strain>
    </source>
</reference>
<feature type="transmembrane region" description="Helical" evidence="7">
    <location>
        <begin position="766"/>
        <end position="786"/>
    </location>
</feature>
<sequence>MELRKIKFIGSLALKLAATLLGIGLFLYAWGWLFRPEVASERPAFDQASVAEAKALRSARLDEVDQVVNWVDTDYGAGADAVWYPKEEAPLLGELVESGVLASVEERVGPEPVVLCGLEADARYGGTLFKVMQPGAFLDITSRYSGSTLARWSAQGYPVVPHVAKSWEVGEDSREFTFHLRRGMRWSDGHPFTADDILYFWEAEILDPDVPSYFENVYSTNGVRGQLEKLDTYSFKITFESPNVVFLERLATAFGAFICDAPKHYLEKYHPNRGDPDLIAQKMAELDAPSPNAMYLKLKDWSNPEHPRLWPWVYRTYKTSPPQVFVRNPYYFAVDEQGRQLPYIDQIHYEARSKDMGIIAVSGGEVSIYRELPFDQYTMLMSQRENGGYDLYHWYSFDTTEFLILPNHNHMEGSKDPEGAKKRELFQDKRFRQALSLSIDRERINRAEFSGLLEPSQLAPAKETPFYEPSLFNAYVQFDPKRANDLLDQIGLSNRDSEGMRTFKDGSRMQFYLDYRATENPAISEMVVEDWRALGLRVVARNRAPALFQVEQAGYQQDLIVTRMNGKMNPLIDPKNYVPTRDSDWAKAFGLWYSAGGLRGNESASRKGAAAPPPDSEYIKVMKLYEEASNASTREEQIELFREVLKIAAEQVWTINIGRSPPTLMAVDRDLKNVPQLAVMNFDFSSPANVAPETFFFETQTNSEGVVAAIQEAIANGSKMSGGPIGDSNEAAESAFGGLIRWVVGGILTVAVLLLAVRHPFIGRRLAIMVPTLFVVSIITFTVVQLPPGDYLTSYIYQLESNGEEVDQQQVEELREMFELDKGVVSRYLSWMGFKWFFSFDSSDRGLLQGEMGRSMKTFKSVNEELGDRLLLTMAISVLAILFTWVVALPIGVYSAVRQYSIGDYVATFVGFVGMCVPNFLLALILMYVSMRYFDVPVSGLFSVEYASEPGWSAGKVWDLIKHIWVPILVVGIGSTAWMIRVMRANLLDELKKPYVTTARAKGVRPLKLLIKYPIRIALNPFVSSIGSLFPQLVSGGAIVALILSLPTIGPLLLDALQTEDMYLAGSMLMLLSLLGILGTLVSDLLLLALDPRIRLEGGKK</sequence>
<comment type="caution">
    <text evidence="9">The sequence shown here is derived from an EMBL/GenBank/DDBJ whole genome shotgun (WGS) entry which is preliminary data.</text>
</comment>
<evidence type="ECO:0000313" key="10">
    <source>
        <dbReference type="Proteomes" id="UP000617628"/>
    </source>
</evidence>
<keyword evidence="3" id="KW-1003">Cell membrane</keyword>
<evidence type="ECO:0000259" key="8">
    <source>
        <dbReference type="PROSITE" id="PS50928"/>
    </source>
</evidence>
<dbReference type="GO" id="GO:0005886">
    <property type="term" value="C:plasma membrane"/>
    <property type="evidence" value="ECO:0007669"/>
    <property type="project" value="UniProtKB-SubCell"/>
</dbReference>
<evidence type="ECO:0000256" key="5">
    <source>
        <dbReference type="ARBA" id="ARBA00022989"/>
    </source>
</evidence>
<dbReference type="PANTHER" id="PTHR30465:SF43">
    <property type="entry name" value="OLIGOPEPTIDE ABC TRANSPORTER, PERMEASE PROTEIN"/>
    <property type="match status" value="1"/>
</dbReference>
<dbReference type="GO" id="GO:0055085">
    <property type="term" value="P:transmembrane transport"/>
    <property type="evidence" value="ECO:0007669"/>
    <property type="project" value="InterPro"/>
</dbReference>
<comment type="similarity">
    <text evidence="7">Belongs to the binding-protein-dependent transport system permease family.</text>
</comment>
<feature type="transmembrane region" description="Helical" evidence="7">
    <location>
        <begin position="12"/>
        <end position="33"/>
    </location>
</feature>
<feature type="domain" description="ABC transmembrane type-1" evidence="8">
    <location>
        <begin position="870"/>
        <end position="1087"/>
    </location>
</feature>
<feature type="transmembrane region" description="Helical" evidence="7">
    <location>
        <begin position="905"/>
        <end position="929"/>
    </location>
</feature>
<evidence type="ECO:0000256" key="1">
    <source>
        <dbReference type="ARBA" id="ARBA00004651"/>
    </source>
</evidence>
<feature type="transmembrane region" description="Helical" evidence="7">
    <location>
        <begin position="870"/>
        <end position="893"/>
    </location>
</feature>
<evidence type="ECO:0000256" key="4">
    <source>
        <dbReference type="ARBA" id="ARBA00022692"/>
    </source>
</evidence>
<dbReference type="EMBL" id="JAENIL010000031">
    <property type="protein sequence ID" value="MBK1878524.1"/>
    <property type="molecule type" value="Genomic_DNA"/>
</dbReference>
<dbReference type="PANTHER" id="PTHR30465">
    <property type="entry name" value="INNER MEMBRANE ABC TRANSPORTER"/>
    <property type="match status" value="1"/>
</dbReference>
<feature type="transmembrane region" description="Helical" evidence="7">
    <location>
        <begin position="964"/>
        <end position="983"/>
    </location>
</feature>
<gene>
    <name evidence="9" type="ORF">JIN87_16705</name>
</gene>
<name>A0A934VSH8_9BACT</name>
<dbReference type="PROSITE" id="PS50928">
    <property type="entry name" value="ABC_TM1"/>
    <property type="match status" value="1"/>
</dbReference>
<keyword evidence="2 7" id="KW-0813">Transport</keyword>
<dbReference type="Pfam" id="PF00528">
    <property type="entry name" value="BPD_transp_1"/>
    <property type="match status" value="1"/>
</dbReference>
<dbReference type="Gene3D" id="1.10.3720.10">
    <property type="entry name" value="MetI-like"/>
    <property type="match status" value="1"/>
</dbReference>
<dbReference type="Pfam" id="PF00496">
    <property type="entry name" value="SBP_bac_5"/>
    <property type="match status" value="1"/>
</dbReference>
<proteinExistence type="inferred from homology"/>
<accession>A0A934VSH8</accession>
<dbReference type="CDD" id="cd08500">
    <property type="entry name" value="PBP2_NikA_DppA_OppA_like_4"/>
    <property type="match status" value="1"/>
</dbReference>
<dbReference type="RefSeq" id="WP_200356736.1">
    <property type="nucleotide sequence ID" value="NZ_JAENIL010000031.1"/>
</dbReference>
<dbReference type="InterPro" id="IPR035906">
    <property type="entry name" value="MetI-like_sf"/>
</dbReference>
<dbReference type="SUPFAM" id="SSF161098">
    <property type="entry name" value="MetI-like"/>
    <property type="match status" value="1"/>
</dbReference>
<dbReference type="AlphaFoldDB" id="A0A934VSH8"/>
<dbReference type="InterPro" id="IPR000914">
    <property type="entry name" value="SBP_5_dom"/>
</dbReference>
<keyword evidence="6 7" id="KW-0472">Membrane</keyword>
<dbReference type="SUPFAM" id="SSF53850">
    <property type="entry name" value="Periplasmic binding protein-like II"/>
    <property type="match status" value="1"/>
</dbReference>
<evidence type="ECO:0000256" key="2">
    <source>
        <dbReference type="ARBA" id="ARBA00022448"/>
    </source>
</evidence>
<dbReference type="Proteomes" id="UP000617628">
    <property type="component" value="Unassembled WGS sequence"/>
</dbReference>